<sequence>MKRGGGGGGGGGPVDVQDPPAAEAGHHGPRPPQARPGPPRGQDRRRDLPGAPRLQPLQHGQHRRMDGGARIPLPHRPGPHEPTPPRVLPHRLVICGMSISTS</sequence>
<feature type="compositionally biased region" description="Pro residues" evidence="1">
    <location>
        <begin position="30"/>
        <end position="39"/>
    </location>
</feature>
<comment type="caution">
    <text evidence="2">The sequence shown here is derived from an EMBL/GenBank/DDBJ whole genome shotgun (WGS) entry which is preliminary data.</text>
</comment>
<name>A0AAX6DM30_IRIPA</name>
<proteinExistence type="predicted"/>
<organism evidence="2 4">
    <name type="scientific">Iris pallida</name>
    <name type="common">Sweet iris</name>
    <dbReference type="NCBI Taxonomy" id="29817"/>
    <lineage>
        <taxon>Eukaryota</taxon>
        <taxon>Viridiplantae</taxon>
        <taxon>Streptophyta</taxon>
        <taxon>Embryophyta</taxon>
        <taxon>Tracheophyta</taxon>
        <taxon>Spermatophyta</taxon>
        <taxon>Magnoliopsida</taxon>
        <taxon>Liliopsida</taxon>
        <taxon>Asparagales</taxon>
        <taxon>Iridaceae</taxon>
        <taxon>Iridoideae</taxon>
        <taxon>Irideae</taxon>
        <taxon>Iris</taxon>
    </lineage>
</organism>
<dbReference type="Proteomes" id="UP001140949">
    <property type="component" value="Unassembled WGS sequence"/>
</dbReference>
<accession>A0AAX6DM30</accession>
<feature type="region of interest" description="Disordered" evidence="1">
    <location>
        <begin position="1"/>
        <end position="88"/>
    </location>
</feature>
<evidence type="ECO:0000256" key="1">
    <source>
        <dbReference type="SAM" id="MobiDB-lite"/>
    </source>
</evidence>
<reference evidence="2" key="1">
    <citation type="journal article" date="2023" name="GigaByte">
        <title>Genome assembly of the bearded iris, Iris pallida Lam.</title>
        <authorList>
            <person name="Bruccoleri R.E."/>
            <person name="Oakeley E.J."/>
            <person name="Faust A.M.E."/>
            <person name="Altorfer M."/>
            <person name="Dessus-Babus S."/>
            <person name="Burckhardt D."/>
            <person name="Oertli M."/>
            <person name="Naumann U."/>
            <person name="Petersen F."/>
            <person name="Wong J."/>
        </authorList>
    </citation>
    <scope>NUCLEOTIDE SEQUENCE</scope>
    <source>
        <strain evidence="2">GSM-AAB239-AS_SAM_17_03QT</strain>
    </source>
</reference>
<feature type="compositionally biased region" description="Pro residues" evidence="1">
    <location>
        <begin position="74"/>
        <end position="87"/>
    </location>
</feature>
<evidence type="ECO:0000313" key="2">
    <source>
        <dbReference type="EMBL" id="KAJ6792860.1"/>
    </source>
</evidence>
<protein>
    <submittedName>
        <fullName evidence="2">Protein REDUCED WALL ACETYLATION 3-like</fullName>
    </submittedName>
</protein>
<evidence type="ECO:0000313" key="3">
    <source>
        <dbReference type="EMBL" id="KAJ6831807.1"/>
    </source>
</evidence>
<feature type="compositionally biased region" description="Gly residues" evidence="1">
    <location>
        <begin position="1"/>
        <end position="13"/>
    </location>
</feature>
<reference evidence="2" key="2">
    <citation type="submission" date="2023-04" db="EMBL/GenBank/DDBJ databases">
        <authorList>
            <person name="Bruccoleri R.E."/>
            <person name="Oakeley E.J."/>
            <person name="Faust A.-M."/>
            <person name="Dessus-Babus S."/>
            <person name="Altorfer M."/>
            <person name="Burckhardt D."/>
            <person name="Oertli M."/>
            <person name="Naumann U."/>
            <person name="Petersen F."/>
            <person name="Wong J."/>
        </authorList>
    </citation>
    <scope>NUCLEOTIDE SEQUENCE</scope>
    <source>
        <strain evidence="2">GSM-AAB239-AS_SAM_17_03QT</strain>
        <tissue evidence="2">Leaf</tissue>
    </source>
</reference>
<evidence type="ECO:0000313" key="4">
    <source>
        <dbReference type="Proteomes" id="UP001140949"/>
    </source>
</evidence>
<dbReference type="EMBL" id="JANAVB010043418">
    <property type="protein sequence ID" value="KAJ6792860.1"/>
    <property type="molecule type" value="Genomic_DNA"/>
</dbReference>
<dbReference type="EMBL" id="JANAVB010016446">
    <property type="protein sequence ID" value="KAJ6831807.1"/>
    <property type="molecule type" value="Genomic_DNA"/>
</dbReference>
<dbReference type="AlphaFoldDB" id="A0AAX6DM30"/>
<gene>
    <name evidence="2" type="ORF">M6B38_237735</name>
    <name evidence="3" type="ORF">M6B38_347125</name>
</gene>
<keyword evidence="4" id="KW-1185">Reference proteome</keyword>